<evidence type="ECO:0000313" key="2">
    <source>
        <dbReference type="Proteomes" id="UP000279962"/>
    </source>
</evidence>
<accession>A0A3G2T6J7</accession>
<protein>
    <submittedName>
        <fullName evidence="1">Uncharacterized protein</fullName>
    </submittedName>
</protein>
<dbReference type="AlphaFoldDB" id="A0A3G2T6J7"/>
<organism evidence="1 2">
    <name type="scientific">Acinetobacter wuhouensis</name>
    <dbReference type="NCBI Taxonomy" id="1879050"/>
    <lineage>
        <taxon>Bacteria</taxon>
        <taxon>Pseudomonadati</taxon>
        <taxon>Pseudomonadota</taxon>
        <taxon>Gammaproteobacteria</taxon>
        <taxon>Moraxellales</taxon>
        <taxon>Moraxellaceae</taxon>
        <taxon>Acinetobacter</taxon>
    </lineage>
</organism>
<sequence length="182" mass="22202">MLYYSFKYPKMGYFRFWRCCLDMNINHQLKFSFLDFLSNQTFFNSEFKKIRAEFIKYSPEYEPKRFYSKIYIIFRELVSQNLILMDTSNCTYKYSSNYSKKDICDLITQLKSLEVENCLSMEYIRVNENISDLFQELSIYKKYLIKFPKCSELINRFIDQKESEIHLLSYELKALRNLLEAQ</sequence>
<dbReference type="Proteomes" id="UP000279962">
    <property type="component" value="Chromosome"/>
</dbReference>
<reference evidence="1 2" key="1">
    <citation type="submission" date="2018-10" db="EMBL/GenBank/DDBJ databases">
        <title>The complete genome of Acinetobacter wuhouensis strain WCHAW010062.</title>
        <authorList>
            <person name="Hu Y."/>
            <person name="Long H."/>
            <person name="Feng Y."/>
            <person name="Zong Z."/>
        </authorList>
    </citation>
    <scope>NUCLEOTIDE SEQUENCE [LARGE SCALE GENOMIC DNA]</scope>
    <source>
        <strain evidence="1 2">WCHAW010062</strain>
    </source>
</reference>
<evidence type="ECO:0000313" key="1">
    <source>
        <dbReference type="EMBL" id="AYO55943.1"/>
    </source>
</evidence>
<gene>
    <name evidence="1" type="ORF">CDG68_20920</name>
</gene>
<dbReference type="EMBL" id="CP033133">
    <property type="protein sequence ID" value="AYO55943.1"/>
    <property type="molecule type" value="Genomic_DNA"/>
</dbReference>
<proteinExistence type="predicted"/>
<name>A0A3G2T6J7_9GAMM</name>